<dbReference type="InterPro" id="IPR015163">
    <property type="entry name" value="Cdc6_C"/>
</dbReference>
<dbReference type="InterPro" id="IPR050311">
    <property type="entry name" value="ORC1/CDC6"/>
</dbReference>
<evidence type="ECO:0000313" key="4">
    <source>
        <dbReference type="EMBL" id="OMJ81307.1"/>
    </source>
</evidence>
<evidence type="ECO:0000256" key="2">
    <source>
        <dbReference type="ARBA" id="ARBA00022705"/>
    </source>
</evidence>
<keyword evidence="2" id="KW-0235">DNA replication</keyword>
<organism evidence="4 5">
    <name type="scientific">Stentor coeruleus</name>
    <dbReference type="NCBI Taxonomy" id="5963"/>
    <lineage>
        <taxon>Eukaryota</taxon>
        <taxon>Sar</taxon>
        <taxon>Alveolata</taxon>
        <taxon>Ciliophora</taxon>
        <taxon>Postciliodesmatophora</taxon>
        <taxon>Heterotrichea</taxon>
        <taxon>Heterotrichida</taxon>
        <taxon>Stentoridae</taxon>
        <taxon>Stentor</taxon>
    </lineage>
</organism>
<dbReference type="SUPFAM" id="SSF52540">
    <property type="entry name" value="P-loop containing nucleoside triphosphate hydrolases"/>
    <property type="match status" value="1"/>
</dbReference>
<dbReference type="GO" id="GO:0003688">
    <property type="term" value="F:DNA replication origin binding"/>
    <property type="evidence" value="ECO:0007669"/>
    <property type="project" value="TreeGrafter"/>
</dbReference>
<protein>
    <recommendedName>
        <fullName evidence="3">AAA+ ATPase domain-containing protein</fullName>
    </recommendedName>
</protein>
<dbReference type="GO" id="GO:0006270">
    <property type="term" value="P:DNA replication initiation"/>
    <property type="evidence" value="ECO:0007669"/>
    <property type="project" value="TreeGrafter"/>
</dbReference>
<dbReference type="CDD" id="cd00009">
    <property type="entry name" value="AAA"/>
    <property type="match status" value="1"/>
</dbReference>
<comment type="similarity">
    <text evidence="1">Belongs to the CDC6/cdc18 family.</text>
</comment>
<dbReference type="InterPro" id="IPR049945">
    <property type="entry name" value="AAA_22"/>
</dbReference>
<evidence type="ECO:0000259" key="3">
    <source>
        <dbReference type="SMART" id="SM00382"/>
    </source>
</evidence>
<feature type="domain" description="AAA+ ATPase" evidence="3">
    <location>
        <begin position="27"/>
        <end position="177"/>
    </location>
</feature>
<dbReference type="Proteomes" id="UP000187209">
    <property type="component" value="Unassembled WGS sequence"/>
</dbReference>
<dbReference type="PANTHER" id="PTHR10763:SF26">
    <property type="entry name" value="CELL DIVISION CONTROL PROTEIN 6 HOMOLOG"/>
    <property type="match status" value="1"/>
</dbReference>
<dbReference type="InterPro" id="IPR027417">
    <property type="entry name" value="P-loop_NTPase"/>
</dbReference>
<dbReference type="EMBL" id="MPUH01000385">
    <property type="protein sequence ID" value="OMJ81307.1"/>
    <property type="molecule type" value="Genomic_DNA"/>
</dbReference>
<comment type="caution">
    <text evidence="4">The sequence shown here is derived from an EMBL/GenBank/DDBJ whole genome shotgun (WGS) entry which is preliminary data.</text>
</comment>
<dbReference type="GO" id="GO:0033314">
    <property type="term" value="P:mitotic DNA replication checkpoint signaling"/>
    <property type="evidence" value="ECO:0007669"/>
    <property type="project" value="TreeGrafter"/>
</dbReference>
<name>A0A1R2BXI4_9CILI</name>
<gene>
    <name evidence="4" type="ORF">SteCoe_18229</name>
</gene>
<sequence>MEGSKIIARDTFFEEILEDLLDFNKDHGTSLYICGKPGTGKTFTVDRVLEEIKKRRHYMRKFHKIIEFNGMEVSKSSDIWKILHKSLELSRNKSLQNSIYEYFDSLTKPLIIVIDEFENLITKCNKELIADLFALPYNYDKVILISISNLVDLPDILMPQLERRGCVPNIIIFPPYNKSEILQIIQELYGDCSDSIALEICAAQVEKIGDARRALGICKNSMKNGKISLNSTIESTTNWHTAIKALSDLPYLNKGAVVICKKLAENKMNTTQLHSAYKTICSKEGGEGLPLKEFVDMMQNLSSCGIVELEGQAKNVLKLYPKILVSWSELEKAFKDLPEILELATLPVYSSWKYSS</sequence>
<keyword evidence="5" id="KW-1185">Reference proteome</keyword>
<dbReference type="InterPro" id="IPR003593">
    <property type="entry name" value="AAA+_ATPase"/>
</dbReference>
<dbReference type="Gene3D" id="3.40.50.300">
    <property type="entry name" value="P-loop containing nucleotide triphosphate hydrolases"/>
    <property type="match status" value="1"/>
</dbReference>
<accession>A0A1R2BXI4</accession>
<dbReference type="GO" id="GO:0016887">
    <property type="term" value="F:ATP hydrolysis activity"/>
    <property type="evidence" value="ECO:0007669"/>
    <property type="project" value="InterPro"/>
</dbReference>
<dbReference type="AlphaFoldDB" id="A0A1R2BXI4"/>
<dbReference type="Pfam" id="PF13401">
    <property type="entry name" value="AAA_22"/>
    <property type="match status" value="1"/>
</dbReference>
<proteinExistence type="inferred from homology"/>
<dbReference type="Gene3D" id="1.10.8.60">
    <property type="match status" value="1"/>
</dbReference>
<dbReference type="GO" id="GO:0005634">
    <property type="term" value="C:nucleus"/>
    <property type="evidence" value="ECO:0007669"/>
    <property type="project" value="TreeGrafter"/>
</dbReference>
<dbReference type="OrthoDB" id="1926878at2759"/>
<reference evidence="4 5" key="1">
    <citation type="submission" date="2016-11" db="EMBL/GenBank/DDBJ databases">
        <title>The macronuclear genome of Stentor coeruleus: a giant cell with tiny introns.</title>
        <authorList>
            <person name="Slabodnick M."/>
            <person name="Ruby J.G."/>
            <person name="Reiff S.B."/>
            <person name="Swart E.C."/>
            <person name="Gosai S."/>
            <person name="Prabakaran S."/>
            <person name="Witkowska E."/>
            <person name="Larue G.E."/>
            <person name="Fisher S."/>
            <person name="Freeman R.M."/>
            <person name="Gunawardena J."/>
            <person name="Chu W."/>
            <person name="Stover N.A."/>
            <person name="Gregory B.D."/>
            <person name="Nowacki M."/>
            <person name="Derisi J."/>
            <person name="Roy S.W."/>
            <person name="Marshall W.F."/>
            <person name="Sood P."/>
        </authorList>
    </citation>
    <scope>NUCLEOTIDE SEQUENCE [LARGE SCALE GENOMIC DNA]</scope>
    <source>
        <strain evidence="4">WM001</strain>
    </source>
</reference>
<dbReference type="SMART" id="SM00382">
    <property type="entry name" value="AAA"/>
    <property type="match status" value="1"/>
</dbReference>
<dbReference type="Pfam" id="PF09079">
    <property type="entry name" value="WHD_Cdc6"/>
    <property type="match status" value="1"/>
</dbReference>
<evidence type="ECO:0000256" key="1">
    <source>
        <dbReference type="ARBA" id="ARBA00006184"/>
    </source>
</evidence>
<dbReference type="PANTHER" id="PTHR10763">
    <property type="entry name" value="CELL DIVISION CONTROL PROTEIN 6-RELATED"/>
    <property type="match status" value="1"/>
</dbReference>
<evidence type="ECO:0000313" key="5">
    <source>
        <dbReference type="Proteomes" id="UP000187209"/>
    </source>
</evidence>